<evidence type="ECO:0000259" key="3">
    <source>
        <dbReference type="Pfam" id="PF02230"/>
    </source>
</evidence>
<evidence type="ECO:0000313" key="5">
    <source>
        <dbReference type="Proteomes" id="UP000282818"/>
    </source>
</evidence>
<keyword evidence="5" id="KW-1185">Reference proteome</keyword>
<dbReference type="InterPro" id="IPR029058">
    <property type="entry name" value="AB_hydrolase_fold"/>
</dbReference>
<dbReference type="Pfam" id="PF02230">
    <property type="entry name" value="Abhydrolase_2"/>
    <property type="match status" value="1"/>
</dbReference>
<organism evidence="4 5">
    <name type="scientific">Neptunomonas marina</name>
    <dbReference type="NCBI Taxonomy" id="1815562"/>
    <lineage>
        <taxon>Bacteria</taxon>
        <taxon>Pseudomonadati</taxon>
        <taxon>Pseudomonadota</taxon>
        <taxon>Gammaproteobacteria</taxon>
        <taxon>Oceanospirillales</taxon>
        <taxon>Oceanospirillaceae</taxon>
        <taxon>Neptunomonas</taxon>
    </lineage>
</organism>
<dbReference type="PANTHER" id="PTHR10655">
    <property type="entry name" value="LYSOPHOSPHOLIPASE-RELATED"/>
    <property type="match status" value="1"/>
</dbReference>
<protein>
    <submittedName>
        <fullName evidence="4">Carboxylesterase</fullName>
    </submittedName>
</protein>
<name>A0A437Q6D5_9GAMM</name>
<dbReference type="Gene3D" id="3.40.50.1820">
    <property type="entry name" value="alpha/beta hydrolase"/>
    <property type="match status" value="1"/>
</dbReference>
<feature type="domain" description="Phospholipase/carboxylesterase/thioesterase" evidence="3">
    <location>
        <begin position="6"/>
        <end position="216"/>
    </location>
</feature>
<proteinExistence type="inferred from homology"/>
<sequence length="220" mass="24082">MSDMPIIVDTAADFDSVVIWMHGLGADGSDFPPAIPYLSLPESLKIRFMFPNAPVRPVTINGGFEMRSWYDILSMEAGGREINAQQLQQSVAQVQRLIDDYIEQGIAAQRIFLVGFSQGGAVAYEAGLTYPQALGGIVAMSTYLPRSLDEVAPVAPTALPILTLHGEYDDVVSIAMGEAAKQQLNTHGYAPQWHVYPMAHEVSLVSLETLGQWLQLQMMK</sequence>
<dbReference type="GO" id="GO:0016787">
    <property type="term" value="F:hydrolase activity"/>
    <property type="evidence" value="ECO:0007669"/>
    <property type="project" value="UniProtKB-KW"/>
</dbReference>
<reference evidence="4 5" key="1">
    <citation type="submission" date="2019-01" db="EMBL/GenBank/DDBJ databases">
        <authorList>
            <person name="Chen W.-M."/>
        </authorList>
    </citation>
    <scope>NUCLEOTIDE SEQUENCE [LARGE SCALE GENOMIC DNA]</scope>
    <source>
        <strain evidence="4 5">HPM-16</strain>
    </source>
</reference>
<dbReference type="InterPro" id="IPR050565">
    <property type="entry name" value="LYPA1-2/EST-like"/>
</dbReference>
<accession>A0A437Q6D5</accession>
<dbReference type="RefSeq" id="WP_127694850.1">
    <property type="nucleotide sequence ID" value="NZ_SACQ01000006.1"/>
</dbReference>
<dbReference type="InterPro" id="IPR003140">
    <property type="entry name" value="PLipase/COase/thioEstase"/>
</dbReference>
<dbReference type="EMBL" id="SACQ01000006">
    <property type="protein sequence ID" value="RVU30065.1"/>
    <property type="molecule type" value="Genomic_DNA"/>
</dbReference>
<dbReference type="AlphaFoldDB" id="A0A437Q6D5"/>
<evidence type="ECO:0000313" key="4">
    <source>
        <dbReference type="EMBL" id="RVU30065.1"/>
    </source>
</evidence>
<gene>
    <name evidence="4" type="ORF">EOE65_13515</name>
</gene>
<evidence type="ECO:0000256" key="1">
    <source>
        <dbReference type="ARBA" id="ARBA00006499"/>
    </source>
</evidence>
<dbReference type="PANTHER" id="PTHR10655:SF17">
    <property type="entry name" value="LYSOPHOSPHOLIPASE-LIKE PROTEIN 1"/>
    <property type="match status" value="1"/>
</dbReference>
<keyword evidence="2" id="KW-0378">Hydrolase</keyword>
<evidence type="ECO:0000256" key="2">
    <source>
        <dbReference type="ARBA" id="ARBA00022801"/>
    </source>
</evidence>
<comment type="similarity">
    <text evidence="1">Belongs to the AB hydrolase superfamily. AB hydrolase 2 family.</text>
</comment>
<comment type="caution">
    <text evidence="4">The sequence shown here is derived from an EMBL/GenBank/DDBJ whole genome shotgun (WGS) entry which is preliminary data.</text>
</comment>
<dbReference type="SUPFAM" id="SSF53474">
    <property type="entry name" value="alpha/beta-Hydrolases"/>
    <property type="match status" value="1"/>
</dbReference>
<dbReference type="Proteomes" id="UP000282818">
    <property type="component" value="Unassembled WGS sequence"/>
</dbReference>